<dbReference type="GO" id="GO:0016020">
    <property type="term" value="C:membrane"/>
    <property type="evidence" value="ECO:0007669"/>
    <property type="project" value="InterPro"/>
</dbReference>
<proteinExistence type="predicted"/>
<feature type="domain" description="ABC transporter" evidence="4">
    <location>
        <begin position="22"/>
        <end position="262"/>
    </location>
</feature>
<dbReference type="Proteomes" id="UP000218399">
    <property type="component" value="Unassembled WGS sequence"/>
</dbReference>
<dbReference type="Gene3D" id="3.40.50.300">
    <property type="entry name" value="P-loop containing nucleotide triphosphate hydrolases"/>
    <property type="match status" value="1"/>
</dbReference>
<dbReference type="PANTHER" id="PTHR43158">
    <property type="entry name" value="SKFA PEPTIDE EXPORT ATP-BINDING PROTEIN SKFE"/>
    <property type="match status" value="1"/>
</dbReference>
<dbReference type="PROSITE" id="PS50893">
    <property type="entry name" value="ABC_TRANSPORTER_2"/>
    <property type="match status" value="1"/>
</dbReference>
<evidence type="ECO:0000256" key="2">
    <source>
        <dbReference type="ARBA" id="ARBA00022741"/>
    </source>
</evidence>
<dbReference type="InterPro" id="IPR015856">
    <property type="entry name" value="ABC_transpr_CbiO/EcfA_su"/>
</dbReference>
<keyword evidence="3 5" id="KW-0067">ATP-binding</keyword>
<dbReference type="InterPro" id="IPR027417">
    <property type="entry name" value="P-loop_NTPase"/>
</dbReference>
<gene>
    <name evidence="5" type="ORF">B1526_1166</name>
</gene>
<dbReference type="InterPro" id="IPR003593">
    <property type="entry name" value="AAA+_ATPase"/>
</dbReference>
<dbReference type="GO" id="GO:0005524">
    <property type="term" value="F:ATP binding"/>
    <property type="evidence" value="ECO:0007669"/>
    <property type="project" value="UniProtKB-KW"/>
</dbReference>
<protein>
    <submittedName>
        <fullName evidence="5">ABC transporter ATP-binding protein</fullName>
    </submittedName>
</protein>
<dbReference type="Pfam" id="PF00005">
    <property type="entry name" value="ABC_tran"/>
    <property type="match status" value="1"/>
</dbReference>
<dbReference type="OrthoDB" id="9789994at2"/>
<dbReference type="EMBL" id="MVOH01000014">
    <property type="protein sequence ID" value="PAU67443.1"/>
    <property type="molecule type" value="Genomic_DNA"/>
</dbReference>
<evidence type="ECO:0000259" key="4">
    <source>
        <dbReference type="PROSITE" id="PS50893"/>
    </source>
</evidence>
<dbReference type="SUPFAM" id="SSF52540">
    <property type="entry name" value="P-loop containing nucleoside triphosphate hydrolases"/>
    <property type="match status" value="1"/>
</dbReference>
<evidence type="ECO:0000256" key="1">
    <source>
        <dbReference type="ARBA" id="ARBA00022448"/>
    </source>
</evidence>
<keyword evidence="2" id="KW-0547">Nucleotide-binding</keyword>
<dbReference type="SMART" id="SM00382">
    <property type="entry name" value="AAA"/>
    <property type="match status" value="1"/>
</dbReference>
<evidence type="ECO:0000313" key="6">
    <source>
        <dbReference type="Proteomes" id="UP000218399"/>
    </source>
</evidence>
<name>A0A2A2EEI6_9BIFI</name>
<dbReference type="PANTHER" id="PTHR43158:SF2">
    <property type="entry name" value="SKFA PEPTIDE EXPORT ATP-BINDING PROTEIN SKFE"/>
    <property type="match status" value="1"/>
</dbReference>
<keyword evidence="6" id="KW-1185">Reference proteome</keyword>
<dbReference type="GO" id="GO:0022857">
    <property type="term" value="F:transmembrane transporter activity"/>
    <property type="evidence" value="ECO:0007669"/>
    <property type="project" value="UniProtKB-ARBA"/>
</dbReference>
<dbReference type="InterPro" id="IPR003439">
    <property type="entry name" value="ABC_transporter-like_ATP-bd"/>
</dbReference>
<sequence length="297" mass="32612">MGDDTTAAYTRTYAHGDDDAAVVLRDVEFRRYGRTILTDVNLTIPRGEKWVLFGPNGIGKSTLVQMMATRVFPSSGDVHILGRRLGKVDVFSYRHLIGLSSAELLRAVPGDEDPLDAVVTALKAVTGRWRDTYTPDEYAHARALMREFGIEYLIGKSIGNLSEGERTRVMICRSLMARSELLILDEPTTGLDLGGRETTLRALSRIGTDDAARTVIVVTHRLEEIPEGFDHVAILGRVRGSEADALADHVAGREPMPGTVVYAGDLDHGFTGERLSSLFGLDLHVHHDGGRWSAYAR</sequence>
<dbReference type="CDD" id="cd03225">
    <property type="entry name" value="ABC_cobalt_CbiO_domain1"/>
    <property type="match status" value="1"/>
</dbReference>
<dbReference type="AlphaFoldDB" id="A0A2A2EEI6"/>
<dbReference type="RefSeq" id="WP_095615158.1">
    <property type="nucleotide sequence ID" value="NZ_MVOH01000014.1"/>
</dbReference>
<comment type="caution">
    <text evidence="5">The sequence shown here is derived from an EMBL/GenBank/DDBJ whole genome shotgun (WGS) entry which is preliminary data.</text>
</comment>
<evidence type="ECO:0000256" key="3">
    <source>
        <dbReference type="ARBA" id="ARBA00022840"/>
    </source>
</evidence>
<dbReference type="GO" id="GO:0016887">
    <property type="term" value="F:ATP hydrolysis activity"/>
    <property type="evidence" value="ECO:0007669"/>
    <property type="project" value="InterPro"/>
</dbReference>
<accession>A0A2A2EEI6</accession>
<reference evidence="5 6" key="1">
    <citation type="journal article" date="2017" name="ISME J.">
        <title>Unveiling bifidobacterial biogeography across the mammalian branch of the tree of life.</title>
        <authorList>
            <person name="Milani C."/>
            <person name="Mangifesta M."/>
            <person name="Mancabelli L."/>
            <person name="Lugli G.A."/>
            <person name="James K."/>
            <person name="Duranti S."/>
            <person name="Turroni F."/>
            <person name="Ferrario C."/>
            <person name="Ossiprandi M.C."/>
            <person name="van Sinderen D."/>
            <person name="Ventura M."/>
        </authorList>
    </citation>
    <scope>NUCLEOTIDE SEQUENCE [LARGE SCALE GENOMIC DNA]</scope>
    <source>
        <strain evidence="6">Ham19E</strain>
    </source>
</reference>
<organism evidence="5 6">
    <name type="scientific">Bifidobacterium criceti</name>
    <dbReference type="NCBI Taxonomy" id="1960969"/>
    <lineage>
        <taxon>Bacteria</taxon>
        <taxon>Bacillati</taxon>
        <taxon>Actinomycetota</taxon>
        <taxon>Actinomycetes</taxon>
        <taxon>Bifidobacteriales</taxon>
        <taxon>Bifidobacteriaceae</taxon>
        <taxon>Bifidobacterium</taxon>
    </lineage>
</organism>
<evidence type="ECO:0000313" key="5">
    <source>
        <dbReference type="EMBL" id="PAU67443.1"/>
    </source>
</evidence>
<keyword evidence="1" id="KW-0813">Transport</keyword>